<sequence>DNLVLVKQTTGLLHQLGAHRVMLKLDLTRASDSLSWPFLFEALCQYGFGERFLEWLAILLSSANTRVLLNGEPGPSIWRRCGLRQGDPLSPQLFSLVVDILGRLIKRAIDDGILQRLHPQRPIQAISLYADDVVLFCQPSPADLAAVKGILEIFRRASGLRINYAKSSATLLHC</sequence>
<evidence type="ECO:0000313" key="2">
    <source>
        <dbReference type="EnsemblPlants" id="AET1Gv20348500.1"/>
    </source>
</evidence>
<dbReference type="AlphaFoldDB" id="A0A452YA50"/>
<reference evidence="3" key="1">
    <citation type="journal article" date="2014" name="Science">
        <title>Ancient hybridizations among the ancestral genomes of bread wheat.</title>
        <authorList>
            <consortium name="International Wheat Genome Sequencing Consortium,"/>
            <person name="Marcussen T."/>
            <person name="Sandve S.R."/>
            <person name="Heier L."/>
            <person name="Spannagl M."/>
            <person name="Pfeifer M."/>
            <person name="Jakobsen K.S."/>
            <person name="Wulff B.B."/>
            <person name="Steuernagel B."/>
            <person name="Mayer K.F."/>
            <person name="Olsen O.A."/>
        </authorList>
    </citation>
    <scope>NUCLEOTIDE SEQUENCE [LARGE SCALE GENOMIC DNA]</scope>
    <source>
        <strain evidence="3">cv. AL8/78</strain>
    </source>
</reference>
<reference evidence="2" key="4">
    <citation type="submission" date="2019-03" db="UniProtKB">
        <authorList>
            <consortium name="EnsemblPlants"/>
        </authorList>
    </citation>
    <scope>IDENTIFICATION</scope>
</reference>
<protein>
    <recommendedName>
        <fullName evidence="1">Reverse transcriptase domain-containing protein</fullName>
    </recommendedName>
</protein>
<proteinExistence type="predicted"/>
<reference evidence="2" key="5">
    <citation type="journal article" date="2021" name="G3 (Bethesda)">
        <title>Aegilops tauschii genome assembly Aet v5.0 features greater sequence contiguity and improved annotation.</title>
        <authorList>
            <person name="Wang L."/>
            <person name="Zhu T."/>
            <person name="Rodriguez J.C."/>
            <person name="Deal K.R."/>
            <person name="Dubcovsky J."/>
            <person name="McGuire P.E."/>
            <person name="Lux T."/>
            <person name="Spannagl M."/>
            <person name="Mayer K.F.X."/>
            <person name="Baldrich P."/>
            <person name="Meyers B.C."/>
            <person name="Huo N."/>
            <person name="Gu Y.Q."/>
            <person name="Zhou H."/>
            <person name="Devos K.M."/>
            <person name="Bennetzen J.L."/>
            <person name="Unver T."/>
            <person name="Budak H."/>
            <person name="Gulick P.J."/>
            <person name="Galiba G."/>
            <person name="Kalapos B."/>
            <person name="Nelson D.R."/>
            <person name="Li P."/>
            <person name="You F.M."/>
            <person name="Luo M.C."/>
            <person name="Dvorak J."/>
        </authorList>
    </citation>
    <scope>NUCLEOTIDE SEQUENCE [LARGE SCALE GENOMIC DNA]</scope>
    <source>
        <strain evidence="2">cv. AL8/78</strain>
    </source>
</reference>
<dbReference type="Pfam" id="PF00078">
    <property type="entry name" value="RVT_1"/>
    <property type="match status" value="1"/>
</dbReference>
<keyword evidence="3" id="KW-1185">Reference proteome</keyword>
<reference evidence="2" key="3">
    <citation type="journal article" date="2017" name="Nature">
        <title>Genome sequence of the progenitor of the wheat D genome Aegilops tauschii.</title>
        <authorList>
            <person name="Luo M.C."/>
            <person name="Gu Y.Q."/>
            <person name="Puiu D."/>
            <person name="Wang H."/>
            <person name="Twardziok S.O."/>
            <person name="Deal K.R."/>
            <person name="Huo N."/>
            <person name="Zhu T."/>
            <person name="Wang L."/>
            <person name="Wang Y."/>
            <person name="McGuire P.E."/>
            <person name="Liu S."/>
            <person name="Long H."/>
            <person name="Ramasamy R.K."/>
            <person name="Rodriguez J.C."/>
            <person name="Van S.L."/>
            <person name="Yuan L."/>
            <person name="Wang Z."/>
            <person name="Xia Z."/>
            <person name="Xiao L."/>
            <person name="Anderson O.D."/>
            <person name="Ouyang S."/>
            <person name="Liang Y."/>
            <person name="Zimin A.V."/>
            <person name="Pertea G."/>
            <person name="Qi P."/>
            <person name="Bennetzen J.L."/>
            <person name="Dai X."/>
            <person name="Dawson M.W."/>
            <person name="Muller H.G."/>
            <person name="Kugler K."/>
            <person name="Rivarola-Duarte L."/>
            <person name="Spannagl M."/>
            <person name="Mayer K.F.X."/>
            <person name="Lu F.H."/>
            <person name="Bevan M.W."/>
            <person name="Leroy P."/>
            <person name="Li P."/>
            <person name="You F.M."/>
            <person name="Sun Q."/>
            <person name="Liu Z."/>
            <person name="Lyons E."/>
            <person name="Wicker T."/>
            <person name="Salzberg S.L."/>
            <person name="Devos K.M."/>
            <person name="Dvorak J."/>
        </authorList>
    </citation>
    <scope>NUCLEOTIDE SEQUENCE [LARGE SCALE GENOMIC DNA]</scope>
    <source>
        <strain evidence="2">cv. AL8/78</strain>
    </source>
</reference>
<evidence type="ECO:0000313" key="3">
    <source>
        <dbReference type="Proteomes" id="UP000015105"/>
    </source>
</evidence>
<dbReference type="Proteomes" id="UP000015105">
    <property type="component" value="Chromosome 1D"/>
</dbReference>
<dbReference type="Gramene" id="AET1Gv20348500.1">
    <property type="protein sequence ID" value="AET1Gv20348500.1"/>
    <property type="gene ID" value="AET1Gv20348500"/>
</dbReference>
<name>A0A452YA50_AEGTS</name>
<dbReference type="InterPro" id="IPR043502">
    <property type="entry name" value="DNA/RNA_pol_sf"/>
</dbReference>
<dbReference type="SUPFAM" id="SSF56672">
    <property type="entry name" value="DNA/RNA polymerases"/>
    <property type="match status" value="1"/>
</dbReference>
<dbReference type="PROSITE" id="PS50878">
    <property type="entry name" value="RT_POL"/>
    <property type="match status" value="1"/>
</dbReference>
<organism evidence="2 3">
    <name type="scientific">Aegilops tauschii subsp. strangulata</name>
    <name type="common">Goatgrass</name>
    <dbReference type="NCBI Taxonomy" id="200361"/>
    <lineage>
        <taxon>Eukaryota</taxon>
        <taxon>Viridiplantae</taxon>
        <taxon>Streptophyta</taxon>
        <taxon>Embryophyta</taxon>
        <taxon>Tracheophyta</taxon>
        <taxon>Spermatophyta</taxon>
        <taxon>Magnoliopsida</taxon>
        <taxon>Liliopsida</taxon>
        <taxon>Poales</taxon>
        <taxon>Poaceae</taxon>
        <taxon>BOP clade</taxon>
        <taxon>Pooideae</taxon>
        <taxon>Triticodae</taxon>
        <taxon>Triticeae</taxon>
        <taxon>Triticinae</taxon>
        <taxon>Aegilops</taxon>
    </lineage>
</organism>
<dbReference type="PANTHER" id="PTHR19446">
    <property type="entry name" value="REVERSE TRANSCRIPTASES"/>
    <property type="match status" value="1"/>
</dbReference>
<evidence type="ECO:0000259" key="1">
    <source>
        <dbReference type="PROSITE" id="PS50878"/>
    </source>
</evidence>
<dbReference type="EnsemblPlants" id="AET1Gv20348500.1">
    <property type="protein sequence ID" value="AET1Gv20348500.1"/>
    <property type="gene ID" value="AET1Gv20348500"/>
</dbReference>
<dbReference type="InterPro" id="IPR000477">
    <property type="entry name" value="RT_dom"/>
</dbReference>
<reference evidence="3" key="2">
    <citation type="journal article" date="2017" name="Nat. Plants">
        <title>The Aegilops tauschii genome reveals multiple impacts of transposons.</title>
        <authorList>
            <person name="Zhao G."/>
            <person name="Zou C."/>
            <person name="Li K."/>
            <person name="Wang K."/>
            <person name="Li T."/>
            <person name="Gao L."/>
            <person name="Zhang X."/>
            <person name="Wang H."/>
            <person name="Yang Z."/>
            <person name="Liu X."/>
            <person name="Jiang W."/>
            <person name="Mao L."/>
            <person name="Kong X."/>
            <person name="Jiao Y."/>
            <person name="Jia J."/>
        </authorList>
    </citation>
    <scope>NUCLEOTIDE SEQUENCE [LARGE SCALE GENOMIC DNA]</scope>
    <source>
        <strain evidence="3">cv. AL8/78</strain>
    </source>
</reference>
<feature type="domain" description="Reverse transcriptase" evidence="1">
    <location>
        <begin position="1"/>
        <end position="174"/>
    </location>
</feature>
<accession>A0A452YA50</accession>